<proteinExistence type="predicted"/>
<dbReference type="Proteomes" id="UP001195483">
    <property type="component" value="Unassembled WGS sequence"/>
</dbReference>
<accession>A0AAE0SK14</accession>
<sequence length="158" mass="17855">MSTSCRCTPDGCKATSYNYSTTVQQPKQFARERTIRTQRGTAKACIFTQLRLPYEPHATVRQPRTTAPHLHLKISAGARMAHVVIDKENHLCHITHTITTKAAPQARRVQASELTLHGQSRYLQYYQVNIPMKYEQGKDSKDAGKLSPNIVMQSYAII</sequence>
<protein>
    <submittedName>
        <fullName evidence="1">Uncharacterized protein</fullName>
    </submittedName>
</protein>
<name>A0AAE0SK14_9BIVA</name>
<reference evidence="1" key="2">
    <citation type="journal article" date="2021" name="Genome Biol. Evol.">
        <title>Developing a high-quality reference genome for a parasitic bivalve with doubly uniparental inheritance (Bivalvia: Unionida).</title>
        <authorList>
            <person name="Smith C.H."/>
        </authorList>
    </citation>
    <scope>NUCLEOTIDE SEQUENCE</scope>
    <source>
        <strain evidence="1">CHS0354</strain>
        <tissue evidence="1">Mantle</tissue>
    </source>
</reference>
<dbReference type="AlphaFoldDB" id="A0AAE0SK14"/>
<reference evidence="1" key="3">
    <citation type="submission" date="2023-05" db="EMBL/GenBank/DDBJ databases">
        <authorList>
            <person name="Smith C.H."/>
        </authorList>
    </citation>
    <scope>NUCLEOTIDE SEQUENCE</scope>
    <source>
        <strain evidence="1">CHS0354</strain>
        <tissue evidence="1">Mantle</tissue>
    </source>
</reference>
<reference evidence="1" key="1">
    <citation type="journal article" date="2021" name="Genome Biol. Evol.">
        <title>A High-Quality Reference Genome for a Parasitic Bivalve with Doubly Uniparental Inheritance (Bivalvia: Unionida).</title>
        <authorList>
            <person name="Smith C.H."/>
        </authorList>
    </citation>
    <scope>NUCLEOTIDE SEQUENCE</scope>
    <source>
        <strain evidence="1">CHS0354</strain>
    </source>
</reference>
<comment type="caution">
    <text evidence="1">The sequence shown here is derived from an EMBL/GenBank/DDBJ whole genome shotgun (WGS) entry which is preliminary data.</text>
</comment>
<dbReference type="EMBL" id="JAEAOA010002313">
    <property type="protein sequence ID" value="KAK3593163.1"/>
    <property type="molecule type" value="Genomic_DNA"/>
</dbReference>
<evidence type="ECO:0000313" key="1">
    <source>
        <dbReference type="EMBL" id="KAK3593163.1"/>
    </source>
</evidence>
<evidence type="ECO:0000313" key="2">
    <source>
        <dbReference type="Proteomes" id="UP001195483"/>
    </source>
</evidence>
<keyword evidence="2" id="KW-1185">Reference proteome</keyword>
<organism evidence="1 2">
    <name type="scientific">Potamilus streckersoni</name>
    <dbReference type="NCBI Taxonomy" id="2493646"/>
    <lineage>
        <taxon>Eukaryota</taxon>
        <taxon>Metazoa</taxon>
        <taxon>Spiralia</taxon>
        <taxon>Lophotrochozoa</taxon>
        <taxon>Mollusca</taxon>
        <taxon>Bivalvia</taxon>
        <taxon>Autobranchia</taxon>
        <taxon>Heteroconchia</taxon>
        <taxon>Palaeoheterodonta</taxon>
        <taxon>Unionida</taxon>
        <taxon>Unionoidea</taxon>
        <taxon>Unionidae</taxon>
        <taxon>Ambleminae</taxon>
        <taxon>Lampsilini</taxon>
        <taxon>Potamilus</taxon>
    </lineage>
</organism>
<gene>
    <name evidence="1" type="ORF">CHS0354_039647</name>
</gene>